<keyword evidence="4" id="KW-1185">Reference proteome</keyword>
<feature type="domain" description="Retrovirus-related Pol polyprotein from transposon TNT 1-94-like beta-barrel" evidence="2">
    <location>
        <begin position="123"/>
        <end position="201"/>
    </location>
</feature>
<organism evidence="3 4">
    <name type="scientific">Punica granatum</name>
    <name type="common">Pomegranate</name>
    <dbReference type="NCBI Taxonomy" id="22663"/>
    <lineage>
        <taxon>Eukaryota</taxon>
        <taxon>Viridiplantae</taxon>
        <taxon>Streptophyta</taxon>
        <taxon>Embryophyta</taxon>
        <taxon>Tracheophyta</taxon>
        <taxon>Spermatophyta</taxon>
        <taxon>Magnoliopsida</taxon>
        <taxon>eudicotyledons</taxon>
        <taxon>Gunneridae</taxon>
        <taxon>Pentapetalae</taxon>
        <taxon>rosids</taxon>
        <taxon>malvids</taxon>
        <taxon>Myrtales</taxon>
        <taxon>Lythraceae</taxon>
        <taxon>Punica</taxon>
    </lineage>
</organism>
<proteinExistence type="predicted"/>
<dbReference type="EMBL" id="PGOL01008626">
    <property type="protein sequence ID" value="PKI31548.1"/>
    <property type="molecule type" value="Genomic_DNA"/>
</dbReference>
<name>A0A2I0HIM8_PUNGR</name>
<accession>A0A2I0HIM8</accession>
<comment type="caution">
    <text evidence="3">The sequence shown here is derived from an EMBL/GenBank/DDBJ whole genome shotgun (WGS) entry which is preliminary data.</text>
</comment>
<protein>
    <recommendedName>
        <fullName evidence="2">Retrovirus-related Pol polyprotein from transposon TNT 1-94-like beta-barrel domain-containing protein</fullName>
    </recommendedName>
</protein>
<evidence type="ECO:0000259" key="2">
    <source>
        <dbReference type="Pfam" id="PF22936"/>
    </source>
</evidence>
<dbReference type="Pfam" id="PF22936">
    <property type="entry name" value="Pol_BBD"/>
    <property type="match status" value="1"/>
</dbReference>
<feature type="region of interest" description="Disordered" evidence="1">
    <location>
        <begin position="78"/>
        <end position="97"/>
    </location>
</feature>
<evidence type="ECO:0000313" key="4">
    <source>
        <dbReference type="Proteomes" id="UP000233551"/>
    </source>
</evidence>
<sequence length="212" mass="24110">MEKSHFEMEKFDSRKDFELWKIKIHDVLIQRGLHKALLGKEKKPESMKDEEWDELNEKAVSTIRLCLADEWNYQSLKQKQGNDRKADDRNTAAAAPSSGAEGETLLCTSSDCDRIQDPIVELIVDSATSYHCTPIREFFTTYKAGDLGSVKMGNQSIAKIVRIGDIIVRTIIGCTITLKDVHRIKELRLNLCLRRCLTEKDIISNLVLVRGS</sequence>
<evidence type="ECO:0000256" key="1">
    <source>
        <dbReference type="SAM" id="MobiDB-lite"/>
    </source>
</evidence>
<dbReference type="AlphaFoldDB" id="A0A2I0HIM8"/>
<dbReference type="InterPro" id="IPR054722">
    <property type="entry name" value="PolX-like_BBD"/>
</dbReference>
<evidence type="ECO:0000313" key="3">
    <source>
        <dbReference type="EMBL" id="PKI31548.1"/>
    </source>
</evidence>
<feature type="compositionally biased region" description="Basic and acidic residues" evidence="1">
    <location>
        <begin position="80"/>
        <end position="90"/>
    </location>
</feature>
<reference evidence="3 4" key="1">
    <citation type="submission" date="2017-11" db="EMBL/GenBank/DDBJ databases">
        <title>De-novo sequencing of pomegranate (Punica granatum L.) genome.</title>
        <authorList>
            <person name="Akparov Z."/>
            <person name="Amiraslanov A."/>
            <person name="Hajiyeva S."/>
            <person name="Abbasov M."/>
            <person name="Kaur K."/>
            <person name="Hamwieh A."/>
            <person name="Solovyev V."/>
            <person name="Salamov A."/>
            <person name="Braich B."/>
            <person name="Kosarev P."/>
            <person name="Mahmoud A."/>
            <person name="Hajiyev E."/>
            <person name="Babayeva S."/>
            <person name="Izzatullayeva V."/>
            <person name="Mammadov A."/>
            <person name="Mammadov A."/>
            <person name="Sharifova S."/>
            <person name="Ojaghi J."/>
            <person name="Eynullazada K."/>
            <person name="Bayramov B."/>
            <person name="Abdulazimova A."/>
            <person name="Shahmuradov I."/>
        </authorList>
    </citation>
    <scope>NUCLEOTIDE SEQUENCE [LARGE SCALE GENOMIC DNA]</scope>
    <source>
        <strain evidence="4">cv. AG2017</strain>
        <tissue evidence="3">Leaf</tissue>
    </source>
</reference>
<gene>
    <name evidence="3" type="ORF">CRG98_048057</name>
</gene>
<dbReference type="Proteomes" id="UP000233551">
    <property type="component" value="Unassembled WGS sequence"/>
</dbReference>